<comment type="caution">
    <text evidence="1">The sequence shown here is derived from an EMBL/GenBank/DDBJ whole genome shotgun (WGS) entry which is preliminary data.</text>
</comment>
<sequence>MKENLLGYMLGSEFLILIDRSILIPLEANKSSPVQFRPTMFRLLIYLIENASIEPVHDDDIMRNVWEIHGLRASKPRLWQVMNNMGKKMGLKEGISELFLRIENTGYLVNKDNIKYIYVREFPNELMGDYIPKGTLIERSNYSQ</sequence>
<dbReference type="InterPro" id="IPR036388">
    <property type="entry name" value="WH-like_DNA-bd_sf"/>
</dbReference>
<dbReference type="RefSeq" id="WP_253899176.1">
    <property type="nucleotide sequence ID" value="NZ_CALSBS010000034.1"/>
</dbReference>
<reference evidence="1" key="1">
    <citation type="submission" date="2022-05" db="EMBL/GenBank/DDBJ databases">
        <authorList>
            <person name="Blom J."/>
        </authorList>
    </citation>
    <scope>NUCLEOTIDE SEQUENCE</scope>
    <source>
        <strain evidence="1">Type strain: CPO20170097</strain>
    </source>
</reference>
<dbReference type="Gene3D" id="1.10.10.10">
    <property type="entry name" value="Winged helix-like DNA-binding domain superfamily/Winged helix DNA-binding domain"/>
    <property type="match status" value="1"/>
</dbReference>
<dbReference type="EMBL" id="CALSBS010000034">
    <property type="protein sequence ID" value="CAH6662021.1"/>
    <property type="molecule type" value="Genomic_DNA"/>
</dbReference>
<organism evidence="1 2">
    <name type="scientific">Pseudocitrobacter vendiensis</name>
    <dbReference type="NCBI Taxonomy" id="2488306"/>
    <lineage>
        <taxon>Bacteria</taxon>
        <taxon>Pseudomonadati</taxon>
        <taxon>Pseudomonadota</taxon>
        <taxon>Gammaproteobacteria</taxon>
        <taxon>Enterobacterales</taxon>
        <taxon>Enterobacteriaceae</taxon>
        <taxon>Pseudocitrobacter</taxon>
    </lineage>
</organism>
<name>A0ABN8TGQ0_9ENTR</name>
<evidence type="ECO:0000313" key="1">
    <source>
        <dbReference type="EMBL" id="CAH6662021.1"/>
    </source>
</evidence>
<protein>
    <recommendedName>
        <fullName evidence="3">Helix-turn-helix domain-containing protein</fullName>
    </recommendedName>
</protein>
<accession>A0ABN8TGQ0</accession>
<gene>
    <name evidence="1" type="ORF">FBBNIHIM_23215</name>
</gene>
<evidence type="ECO:0000313" key="2">
    <source>
        <dbReference type="Proteomes" id="UP001152651"/>
    </source>
</evidence>
<keyword evidence="2" id="KW-1185">Reference proteome</keyword>
<evidence type="ECO:0008006" key="3">
    <source>
        <dbReference type="Google" id="ProtNLM"/>
    </source>
</evidence>
<dbReference type="Proteomes" id="UP001152651">
    <property type="component" value="Unassembled WGS sequence"/>
</dbReference>
<proteinExistence type="predicted"/>